<evidence type="ECO:0000259" key="1">
    <source>
        <dbReference type="Pfam" id="PF13577"/>
    </source>
</evidence>
<dbReference type="InterPro" id="IPR037401">
    <property type="entry name" value="SnoaL-like"/>
</dbReference>
<dbReference type="CDD" id="cd00531">
    <property type="entry name" value="NTF2_like"/>
    <property type="match status" value="1"/>
</dbReference>
<dbReference type="Pfam" id="PF13577">
    <property type="entry name" value="SnoaL_4"/>
    <property type="match status" value="1"/>
</dbReference>
<name>A0ABT3TDZ6_9GAMM</name>
<dbReference type="Gene3D" id="3.10.450.50">
    <property type="match status" value="1"/>
</dbReference>
<sequence length="177" mass="19989">MEEQMLKQLQELLDERACEAVLMRYGRTLDWLDQTGQEQCFWPDAEIDYGFFKGSGEEWVPVVMAVEAASERRWHICTGVTVQVQGTNAKSECYGLTVAAAKDDTGVLVDTVFGGRYLDELEKRDGEWRISRRTYIADWTQSFPNGLEALSASGLDLNFLKILQPGHEAYRPLDGTA</sequence>
<dbReference type="SUPFAM" id="SSF54427">
    <property type="entry name" value="NTF2-like"/>
    <property type="match status" value="1"/>
</dbReference>
<feature type="domain" description="SnoaL-like" evidence="1">
    <location>
        <begin position="10"/>
        <end position="134"/>
    </location>
</feature>
<evidence type="ECO:0000313" key="2">
    <source>
        <dbReference type="EMBL" id="MCX2980532.1"/>
    </source>
</evidence>
<comment type="caution">
    <text evidence="2">The sequence shown here is derived from an EMBL/GenBank/DDBJ whole genome shotgun (WGS) entry which is preliminary data.</text>
</comment>
<dbReference type="Proteomes" id="UP001143362">
    <property type="component" value="Unassembled WGS sequence"/>
</dbReference>
<keyword evidence="3" id="KW-1185">Reference proteome</keyword>
<dbReference type="InterPro" id="IPR032710">
    <property type="entry name" value="NTF2-like_dom_sf"/>
</dbReference>
<dbReference type="RefSeq" id="WP_279244509.1">
    <property type="nucleotide sequence ID" value="NZ_SHNN01000001.1"/>
</dbReference>
<protein>
    <submittedName>
        <fullName evidence="2">Nuclear transport factor 2 family protein</fullName>
    </submittedName>
</protein>
<gene>
    <name evidence="2" type="ORF">EYC98_06540</name>
</gene>
<proteinExistence type="predicted"/>
<dbReference type="EMBL" id="SHNN01000001">
    <property type="protein sequence ID" value="MCX2980532.1"/>
    <property type="molecule type" value="Genomic_DNA"/>
</dbReference>
<evidence type="ECO:0000313" key="3">
    <source>
        <dbReference type="Proteomes" id="UP001143362"/>
    </source>
</evidence>
<accession>A0ABT3TDZ6</accession>
<organism evidence="2 3">
    <name type="scientific">Candidatus Litorirhabdus singularis</name>
    <dbReference type="NCBI Taxonomy" id="2518993"/>
    <lineage>
        <taxon>Bacteria</taxon>
        <taxon>Pseudomonadati</taxon>
        <taxon>Pseudomonadota</taxon>
        <taxon>Gammaproteobacteria</taxon>
        <taxon>Cellvibrionales</taxon>
        <taxon>Halieaceae</taxon>
        <taxon>Candidatus Litorirhabdus</taxon>
    </lineage>
</organism>
<reference evidence="2" key="1">
    <citation type="submission" date="2019-02" db="EMBL/GenBank/DDBJ databases">
        <authorList>
            <person name="Li S.-H."/>
        </authorList>
    </citation>
    <scope>NUCLEOTIDE SEQUENCE</scope>
    <source>
        <strain evidence="2">IMCC14734</strain>
    </source>
</reference>